<feature type="region of interest" description="Disordered" evidence="1">
    <location>
        <begin position="17"/>
        <end position="40"/>
    </location>
</feature>
<feature type="transmembrane region" description="Helical" evidence="2">
    <location>
        <begin position="114"/>
        <end position="134"/>
    </location>
</feature>
<dbReference type="Proteomes" id="UP000001937">
    <property type="component" value="Chromosome"/>
</dbReference>
<feature type="compositionally biased region" description="Polar residues" evidence="1">
    <location>
        <begin position="25"/>
        <end position="35"/>
    </location>
</feature>
<dbReference type="InterPro" id="IPR003675">
    <property type="entry name" value="Rce1/LyrA-like_dom"/>
</dbReference>
<dbReference type="STRING" id="106370.Francci3_3231"/>
<feature type="transmembrane region" description="Helical" evidence="2">
    <location>
        <begin position="220"/>
        <end position="239"/>
    </location>
</feature>
<dbReference type="HOGENOM" id="CLU_1114656_0_0_11"/>
<dbReference type="GO" id="GO:0004175">
    <property type="term" value="F:endopeptidase activity"/>
    <property type="evidence" value="ECO:0007669"/>
    <property type="project" value="UniProtKB-ARBA"/>
</dbReference>
<feature type="transmembrane region" description="Helical" evidence="2">
    <location>
        <begin position="193"/>
        <end position="214"/>
    </location>
</feature>
<dbReference type="eggNOG" id="COG1266">
    <property type="taxonomic scope" value="Bacteria"/>
</dbReference>
<dbReference type="GO" id="GO:0080120">
    <property type="term" value="P:CAAX-box protein maturation"/>
    <property type="evidence" value="ECO:0007669"/>
    <property type="project" value="UniProtKB-ARBA"/>
</dbReference>
<dbReference type="EMBL" id="CP000249">
    <property type="protein sequence ID" value="ABD12588.1"/>
    <property type="molecule type" value="Genomic_DNA"/>
</dbReference>
<keyword evidence="5" id="KW-1185">Reference proteome</keyword>
<keyword evidence="2" id="KW-1133">Transmembrane helix</keyword>
<evidence type="ECO:0000256" key="1">
    <source>
        <dbReference type="SAM" id="MobiDB-lite"/>
    </source>
</evidence>
<feature type="transmembrane region" description="Helical" evidence="2">
    <location>
        <begin position="154"/>
        <end position="173"/>
    </location>
</feature>
<dbReference type="KEGG" id="fra:Francci3_3231"/>
<proteinExistence type="predicted"/>
<evidence type="ECO:0000259" key="3">
    <source>
        <dbReference type="Pfam" id="PF02517"/>
    </source>
</evidence>
<feature type="transmembrane region" description="Helical" evidence="2">
    <location>
        <begin position="54"/>
        <end position="70"/>
    </location>
</feature>
<accession>Q2J804</accession>
<evidence type="ECO:0000313" key="5">
    <source>
        <dbReference type="Proteomes" id="UP000001937"/>
    </source>
</evidence>
<evidence type="ECO:0000313" key="4">
    <source>
        <dbReference type="EMBL" id="ABD12588.1"/>
    </source>
</evidence>
<keyword evidence="2" id="KW-0812">Transmembrane</keyword>
<feature type="transmembrane region" description="Helical" evidence="2">
    <location>
        <begin position="76"/>
        <end position="93"/>
    </location>
</feature>
<gene>
    <name evidence="4" type="ordered locus">Francci3_3231</name>
</gene>
<name>Q2J804_FRACC</name>
<feature type="transmembrane region" description="Helical" evidence="2">
    <location>
        <begin position="246"/>
        <end position="265"/>
    </location>
</feature>
<sequence>MSDKILSRDAGNKDQVLRSAPNAVPNGSGTAKSGVTGSGRVPGRRLPRYEARPVLVACVVFAILGTLRIAGAFDEWLMVFSIVLTPFALFVVPRRMWSDVGVQAISSPRQLARGIGVVTAGYLLTLVACLTLLGRGEDNWAALLPGLFREMFPGSPALAYISLFLCMGLLVPIAEEVFYRGVLLHAASRRMGLWRSVVTVSAGWALVHLGDYGLNPFNPLVLAGMIPSVFVMGLALGYCRMVTGSVVGTTIAQGVANVLFTIWAISL</sequence>
<reference evidence="4 5" key="1">
    <citation type="journal article" date="2007" name="Genome Res.">
        <title>Genome characteristics of facultatively symbiotic Frankia sp. strains reflect host range and host plant biogeography.</title>
        <authorList>
            <person name="Normand P."/>
            <person name="Lapierre P."/>
            <person name="Tisa L.S."/>
            <person name="Gogarten J.P."/>
            <person name="Alloisio N."/>
            <person name="Bagnarol E."/>
            <person name="Bassi C.A."/>
            <person name="Berry A.M."/>
            <person name="Bickhart D.M."/>
            <person name="Choisne N."/>
            <person name="Couloux A."/>
            <person name="Cournoyer B."/>
            <person name="Cruveiller S."/>
            <person name="Daubin V."/>
            <person name="Demange N."/>
            <person name="Francino M.P."/>
            <person name="Goltsman E."/>
            <person name="Huang Y."/>
            <person name="Kopp O.R."/>
            <person name="Labarre L."/>
            <person name="Lapidus A."/>
            <person name="Lavire C."/>
            <person name="Marechal J."/>
            <person name="Martinez M."/>
            <person name="Mastronunzio J.E."/>
            <person name="Mullin B.C."/>
            <person name="Niemann J."/>
            <person name="Pujic P."/>
            <person name="Rawnsley T."/>
            <person name="Rouy Z."/>
            <person name="Schenowitz C."/>
            <person name="Sellstedt A."/>
            <person name="Tavares F."/>
            <person name="Tomkins J.P."/>
            <person name="Vallenet D."/>
            <person name="Valverde C."/>
            <person name="Wall L.G."/>
            <person name="Wang Y."/>
            <person name="Medigue C."/>
            <person name="Benson D.R."/>
        </authorList>
    </citation>
    <scope>NUCLEOTIDE SEQUENCE [LARGE SCALE GENOMIC DNA]</scope>
    <source>
        <strain evidence="5">DSM 45818 / CECT 9043 / CcI3</strain>
    </source>
</reference>
<feature type="domain" description="CAAX prenyl protease 2/Lysostaphin resistance protein A-like" evidence="3">
    <location>
        <begin position="160"/>
        <end position="258"/>
    </location>
</feature>
<organism evidence="4 5">
    <name type="scientific">Frankia casuarinae (strain DSM 45818 / CECT 9043 / HFP020203 / CcI3)</name>
    <dbReference type="NCBI Taxonomy" id="106370"/>
    <lineage>
        <taxon>Bacteria</taxon>
        <taxon>Bacillati</taxon>
        <taxon>Actinomycetota</taxon>
        <taxon>Actinomycetes</taxon>
        <taxon>Frankiales</taxon>
        <taxon>Frankiaceae</taxon>
        <taxon>Frankia</taxon>
    </lineage>
</organism>
<evidence type="ECO:0000256" key="2">
    <source>
        <dbReference type="SAM" id="Phobius"/>
    </source>
</evidence>
<dbReference type="Pfam" id="PF02517">
    <property type="entry name" value="Rce1-like"/>
    <property type="match status" value="1"/>
</dbReference>
<protein>
    <submittedName>
        <fullName evidence="4">Abortive infection protein</fullName>
    </submittedName>
</protein>
<dbReference type="AlphaFoldDB" id="Q2J804"/>
<dbReference type="OrthoDB" id="4772204at2"/>
<keyword evidence="2" id="KW-0472">Membrane</keyword>